<evidence type="ECO:0000313" key="2">
    <source>
        <dbReference type="EMBL" id="MDT8759225.1"/>
    </source>
</evidence>
<proteinExistence type="predicted"/>
<name>A0ABU3N3W8_9SPHN</name>
<feature type="domain" description="Abortive infection protein-like C-terminal" evidence="1">
    <location>
        <begin position="179"/>
        <end position="256"/>
    </location>
</feature>
<dbReference type="EMBL" id="JALMLT010000002">
    <property type="protein sequence ID" value="MDT8759225.1"/>
    <property type="molecule type" value="Genomic_DNA"/>
</dbReference>
<gene>
    <name evidence="2" type="ORF">MZO42_11000</name>
</gene>
<evidence type="ECO:0000259" key="1">
    <source>
        <dbReference type="Pfam" id="PF14355"/>
    </source>
</evidence>
<organism evidence="2">
    <name type="scientific">Sphingomonas psychrotolerans</name>
    <dbReference type="NCBI Taxonomy" id="1327635"/>
    <lineage>
        <taxon>Bacteria</taxon>
        <taxon>Pseudomonadati</taxon>
        <taxon>Pseudomonadota</taxon>
        <taxon>Alphaproteobacteria</taxon>
        <taxon>Sphingomonadales</taxon>
        <taxon>Sphingomonadaceae</taxon>
        <taxon>Sphingomonas</taxon>
    </lineage>
</organism>
<protein>
    <submittedName>
        <fullName evidence="2">Abortive infection family protein</fullName>
    </submittedName>
</protein>
<dbReference type="InterPro" id="IPR026001">
    <property type="entry name" value="Abi-like_C"/>
</dbReference>
<reference evidence="2" key="1">
    <citation type="submission" date="2022-04" db="EMBL/GenBank/DDBJ databases">
        <title>Tomato heritable bacteria conferring resistance against bacterial wilt.</title>
        <authorList>
            <person name="Yin J."/>
        </authorList>
    </citation>
    <scope>NUCLEOTIDE SEQUENCE</scope>
    <source>
        <strain evidence="2">Cra20</strain>
    </source>
</reference>
<sequence length="264" mass="28849">MASDFFNSPYSDPVGELPSDKLERAMAFRNGLVAFCEGRSNMNDSVYRLLRREFMEDATTSQLLPAFVRSTHDTAAMWAFLKGHSGQWEPRRQFVREQFAPLIDRLERPPAPADAIVSDALQKFDADAITDAWNKALSRREADPAGAITAARTLLESVCKHLLEDVDGNPTYGPNDDLPKLYKQAAELLNIAPSQHSEDAFKRILGSAASIVEGLGTLRNKVGDAHATGRKPVKVAPRHAALAVNMAGSMALFLIETANAKALS</sequence>
<accession>A0ABU3N3W8</accession>
<comment type="caution">
    <text evidence="2">The sequence shown here is derived from an EMBL/GenBank/DDBJ whole genome shotgun (WGS) entry which is preliminary data.</text>
</comment>
<dbReference type="Pfam" id="PF14355">
    <property type="entry name" value="Abi_C"/>
    <property type="match status" value="1"/>
</dbReference>